<feature type="compositionally biased region" description="Polar residues" evidence="1">
    <location>
        <begin position="1"/>
        <end position="25"/>
    </location>
</feature>
<evidence type="ECO:0000256" key="1">
    <source>
        <dbReference type="SAM" id="MobiDB-lite"/>
    </source>
</evidence>
<name>A0A494G9S9_SOLLC</name>
<dbReference type="EnsemblPlants" id="Solyc00g104320.1.1">
    <property type="protein sequence ID" value="Solyc00g104320.1.1.1.CDS"/>
    <property type="gene ID" value="Solyc00g104320.1"/>
</dbReference>
<protein>
    <submittedName>
        <fullName evidence="2">Uncharacterized protein</fullName>
    </submittedName>
</protein>
<dbReference type="InParanoid" id="A0A494G9S9"/>
<organism evidence="2">
    <name type="scientific">Solanum lycopersicum</name>
    <name type="common">Tomato</name>
    <name type="synonym">Lycopersicon esculentum</name>
    <dbReference type="NCBI Taxonomy" id="4081"/>
    <lineage>
        <taxon>Eukaryota</taxon>
        <taxon>Viridiplantae</taxon>
        <taxon>Streptophyta</taxon>
        <taxon>Embryophyta</taxon>
        <taxon>Tracheophyta</taxon>
        <taxon>Spermatophyta</taxon>
        <taxon>Magnoliopsida</taxon>
        <taxon>eudicotyledons</taxon>
        <taxon>Gunneridae</taxon>
        <taxon>Pentapetalae</taxon>
        <taxon>asterids</taxon>
        <taxon>lamiids</taxon>
        <taxon>Solanales</taxon>
        <taxon>Solanaceae</taxon>
        <taxon>Solanoideae</taxon>
        <taxon>Solaneae</taxon>
        <taxon>Solanum</taxon>
        <taxon>Solanum subgen. Lycopersicon</taxon>
    </lineage>
</organism>
<dbReference type="Gramene" id="Solyc00g104320.1.1">
    <property type="protein sequence ID" value="Solyc00g104320.1.1.1.CDS"/>
    <property type="gene ID" value="Solyc00g104320.1"/>
</dbReference>
<proteinExistence type="predicted"/>
<reference evidence="2" key="2">
    <citation type="submission" date="2019-04" db="UniProtKB">
        <authorList>
            <consortium name="EnsemblPlants"/>
        </authorList>
    </citation>
    <scope>IDENTIFICATION</scope>
    <source>
        <strain evidence="2">cv. Heinz 1706</strain>
    </source>
</reference>
<dbReference type="AlphaFoldDB" id="A0A494G9S9"/>
<evidence type="ECO:0000313" key="2">
    <source>
        <dbReference type="EnsemblPlants" id="Solyc00g104320.1.1.1.CDS"/>
    </source>
</evidence>
<sequence length="87" mass="9256">MTHQRSSYLSSIGGTLPGNSWNGTSADEGGIDGGAGAGYEGTKRSQSRRREYRRAGPVRDIFGEVVLSCGPRFAHRGWNSPAGPSRC</sequence>
<dbReference type="Proteomes" id="UP000004994">
    <property type="component" value="Unassembled WGS sequence"/>
</dbReference>
<accession>A0A494G9S9</accession>
<evidence type="ECO:0000313" key="3">
    <source>
        <dbReference type="Proteomes" id="UP000004994"/>
    </source>
</evidence>
<dbReference type="PaxDb" id="4081-Solyc00g104320.1.1"/>
<feature type="region of interest" description="Disordered" evidence="1">
    <location>
        <begin position="1"/>
        <end position="52"/>
    </location>
</feature>
<keyword evidence="3" id="KW-1185">Reference proteome</keyword>
<reference evidence="2" key="1">
    <citation type="journal article" date="2012" name="Nature">
        <title>The tomato genome sequence provides insights into fleshy fruit evolution.</title>
        <authorList>
            <consortium name="Tomato Genome Consortium"/>
        </authorList>
    </citation>
    <scope>NUCLEOTIDE SEQUENCE [LARGE SCALE GENOMIC DNA]</scope>
    <source>
        <strain evidence="2">cv. Heinz 1706</strain>
    </source>
</reference>